<dbReference type="InterPro" id="IPR011008">
    <property type="entry name" value="Dimeric_a/b-barrel"/>
</dbReference>
<dbReference type="EMBL" id="JAQLOI010000003">
    <property type="protein sequence ID" value="MDB1125753.1"/>
    <property type="molecule type" value="Genomic_DNA"/>
</dbReference>
<reference evidence="2 3" key="1">
    <citation type="submission" date="2023-01" db="EMBL/GenBank/DDBJ databases">
        <title>Vibrio sp. KJ40-1 sp.nov, isolated from marine algae.</title>
        <authorList>
            <person name="Butt M."/>
            <person name="Kim J.M.J."/>
            <person name="Jeon C.O.C."/>
        </authorList>
    </citation>
    <scope>NUCLEOTIDE SEQUENCE [LARGE SCALE GENOMIC DNA]</scope>
    <source>
        <strain evidence="2 3">KJ40-1</strain>
    </source>
</reference>
<feature type="signal peptide" evidence="1">
    <location>
        <begin position="1"/>
        <end position="25"/>
    </location>
</feature>
<dbReference type="SUPFAM" id="SSF54909">
    <property type="entry name" value="Dimeric alpha+beta barrel"/>
    <property type="match status" value="1"/>
</dbReference>
<proteinExistence type="predicted"/>
<name>A0ABT4YVZ1_9VIBR</name>
<dbReference type="RefSeq" id="WP_272139745.1">
    <property type="nucleotide sequence ID" value="NZ_JAQLOI010000003.1"/>
</dbReference>
<organism evidence="2 3">
    <name type="scientific">Vibrio algarum</name>
    <dbReference type="NCBI Taxonomy" id="3020714"/>
    <lineage>
        <taxon>Bacteria</taxon>
        <taxon>Pseudomonadati</taxon>
        <taxon>Pseudomonadota</taxon>
        <taxon>Gammaproteobacteria</taxon>
        <taxon>Vibrionales</taxon>
        <taxon>Vibrionaceae</taxon>
        <taxon>Vibrio</taxon>
    </lineage>
</organism>
<comment type="caution">
    <text evidence="2">The sequence shown here is derived from an EMBL/GenBank/DDBJ whole genome shotgun (WGS) entry which is preliminary data.</text>
</comment>
<evidence type="ECO:0000256" key="1">
    <source>
        <dbReference type="SAM" id="SignalP"/>
    </source>
</evidence>
<feature type="chain" id="PRO_5047372938" description="ABM domain-containing protein" evidence="1">
    <location>
        <begin position="26"/>
        <end position="119"/>
    </location>
</feature>
<dbReference type="Gene3D" id="3.30.70.100">
    <property type="match status" value="1"/>
</dbReference>
<evidence type="ECO:0000313" key="2">
    <source>
        <dbReference type="EMBL" id="MDB1125753.1"/>
    </source>
</evidence>
<gene>
    <name evidence="2" type="ORF">PGX00_19655</name>
</gene>
<evidence type="ECO:0008006" key="4">
    <source>
        <dbReference type="Google" id="ProtNLM"/>
    </source>
</evidence>
<keyword evidence="1" id="KW-0732">Signal</keyword>
<accession>A0ABT4YVZ1</accession>
<dbReference type="Proteomes" id="UP001210678">
    <property type="component" value="Unassembled WGS sequence"/>
</dbReference>
<sequence length="119" mass="13164">MNIKNSIIRTLALSAITILPTTSFAEVIEVVTVNLKEGVSYQQFAPLDQAVAIEHVSKQPGFISRESAKGQNGEWLVLVHWETTEDAEASMNSFMDAKAASDFVNNIDPSTMVMKRYTK</sequence>
<protein>
    <recommendedName>
        <fullName evidence="4">ABM domain-containing protein</fullName>
    </recommendedName>
</protein>
<evidence type="ECO:0000313" key="3">
    <source>
        <dbReference type="Proteomes" id="UP001210678"/>
    </source>
</evidence>
<keyword evidence="3" id="KW-1185">Reference proteome</keyword>